<dbReference type="GO" id="GO:0003723">
    <property type="term" value="F:RNA binding"/>
    <property type="evidence" value="ECO:0007669"/>
    <property type="project" value="TreeGrafter"/>
</dbReference>
<dbReference type="GO" id="GO:0008380">
    <property type="term" value="P:RNA splicing"/>
    <property type="evidence" value="ECO:0007669"/>
    <property type="project" value="UniProtKB-KW"/>
</dbReference>
<evidence type="ECO:0000313" key="7">
    <source>
        <dbReference type="EMBL" id="KAG5674217.1"/>
    </source>
</evidence>
<keyword evidence="8" id="KW-1185">Reference proteome</keyword>
<dbReference type="GO" id="GO:0005634">
    <property type="term" value="C:nucleus"/>
    <property type="evidence" value="ECO:0007669"/>
    <property type="project" value="UniProtKB-SubCell"/>
</dbReference>
<dbReference type="InterPro" id="IPR026736">
    <property type="entry name" value="Virilizer"/>
</dbReference>
<comment type="subcellular location">
    <subcellularLocation>
        <location evidence="1">Nucleus</location>
    </subcellularLocation>
</comment>
<evidence type="ECO:0000259" key="6">
    <source>
        <dbReference type="Pfam" id="PF15912"/>
    </source>
</evidence>
<gene>
    <name evidence="7" type="ORF">PVAND_004197</name>
</gene>
<keyword evidence="4" id="KW-0508">mRNA splicing</keyword>
<sequence>MVENGEESSRDELIFFDTFSHELNEKLNLDLVQFPNPVYISEIRIVPLGARVQADFPGGGNRLGATNPSQFDIEFFVNDLSVNVASTFEPLGKFSYNR</sequence>
<proteinExistence type="inferred from homology"/>
<accession>A0A9J6BW99</accession>
<keyword evidence="5" id="KW-0539">Nucleus</keyword>
<dbReference type="InterPro" id="IPR031801">
    <property type="entry name" value="VIR_N"/>
</dbReference>
<dbReference type="PANTHER" id="PTHR23185">
    <property type="entry name" value="PROTEIN VIRILIZER HOMOLOG"/>
    <property type="match status" value="1"/>
</dbReference>
<comment type="caution">
    <text evidence="7">The sequence shown here is derived from an EMBL/GenBank/DDBJ whole genome shotgun (WGS) entry which is preliminary data.</text>
</comment>
<dbReference type="EMBL" id="JADBJN010000002">
    <property type="protein sequence ID" value="KAG5674217.1"/>
    <property type="molecule type" value="Genomic_DNA"/>
</dbReference>
<dbReference type="GO" id="GO:0036396">
    <property type="term" value="C:RNA N6-methyladenosine methyltransferase complex"/>
    <property type="evidence" value="ECO:0007669"/>
    <property type="project" value="TreeGrafter"/>
</dbReference>
<dbReference type="GO" id="GO:0006397">
    <property type="term" value="P:mRNA processing"/>
    <property type="evidence" value="ECO:0007669"/>
    <property type="project" value="UniProtKB-KW"/>
</dbReference>
<protein>
    <recommendedName>
        <fullName evidence="6">Virilizer N-terminal domain-containing protein</fullName>
    </recommendedName>
</protein>
<evidence type="ECO:0000256" key="4">
    <source>
        <dbReference type="ARBA" id="ARBA00023187"/>
    </source>
</evidence>
<evidence type="ECO:0000313" key="8">
    <source>
        <dbReference type="Proteomes" id="UP001107558"/>
    </source>
</evidence>
<dbReference type="OrthoDB" id="2011702at2759"/>
<evidence type="ECO:0000256" key="3">
    <source>
        <dbReference type="ARBA" id="ARBA00022664"/>
    </source>
</evidence>
<dbReference type="Pfam" id="PF15912">
    <property type="entry name" value="VIR_N"/>
    <property type="match status" value="1"/>
</dbReference>
<dbReference type="AlphaFoldDB" id="A0A9J6BW99"/>
<name>A0A9J6BW99_POLVA</name>
<evidence type="ECO:0000256" key="2">
    <source>
        <dbReference type="ARBA" id="ARBA00008371"/>
    </source>
</evidence>
<dbReference type="PANTHER" id="PTHR23185:SF0">
    <property type="entry name" value="PROTEIN VIRILIZER HOMOLOG"/>
    <property type="match status" value="1"/>
</dbReference>
<dbReference type="Proteomes" id="UP001107558">
    <property type="component" value="Chromosome 2"/>
</dbReference>
<organism evidence="7 8">
    <name type="scientific">Polypedilum vanderplanki</name>
    <name type="common">Sleeping chironomid midge</name>
    <dbReference type="NCBI Taxonomy" id="319348"/>
    <lineage>
        <taxon>Eukaryota</taxon>
        <taxon>Metazoa</taxon>
        <taxon>Ecdysozoa</taxon>
        <taxon>Arthropoda</taxon>
        <taxon>Hexapoda</taxon>
        <taxon>Insecta</taxon>
        <taxon>Pterygota</taxon>
        <taxon>Neoptera</taxon>
        <taxon>Endopterygota</taxon>
        <taxon>Diptera</taxon>
        <taxon>Nematocera</taxon>
        <taxon>Chironomoidea</taxon>
        <taxon>Chironomidae</taxon>
        <taxon>Chironominae</taxon>
        <taxon>Polypedilum</taxon>
        <taxon>Polypedilum</taxon>
    </lineage>
</organism>
<reference evidence="7" key="1">
    <citation type="submission" date="2021-03" db="EMBL/GenBank/DDBJ databases">
        <title>Chromosome level genome of the anhydrobiotic midge Polypedilum vanderplanki.</title>
        <authorList>
            <person name="Yoshida Y."/>
            <person name="Kikawada T."/>
            <person name="Gusev O."/>
        </authorList>
    </citation>
    <scope>NUCLEOTIDE SEQUENCE</scope>
    <source>
        <strain evidence="7">NIAS01</strain>
        <tissue evidence="7">Whole body or cell culture</tissue>
    </source>
</reference>
<keyword evidence="3" id="KW-0507">mRNA processing</keyword>
<evidence type="ECO:0000256" key="5">
    <source>
        <dbReference type="ARBA" id="ARBA00023242"/>
    </source>
</evidence>
<evidence type="ECO:0000256" key="1">
    <source>
        <dbReference type="ARBA" id="ARBA00004123"/>
    </source>
</evidence>
<comment type="similarity">
    <text evidence="2">Belongs to the vir family.</text>
</comment>
<feature type="domain" description="Virilizer N-terminal" evidence="6">
    <location>
        <begin position="11"/>
        <end position="97"/>
    </location>
</feature>